<evidence type="ECO:0000313" key="1">
    <source>
        <dbReference type="EMBL" id="MBU5676004.1"/>
    </source>
</evidence>
<dbReference type="Proteomes" id="UP000779508">
    <property type="component" value="Unassembled WGS sequence"/>
</dbReference>
<evidence type="ECO:0000313" key="2">
    <source>
        <dbReference type="Proteomes" id="UP000779508"/>
    </source>
</evidence>
<comment type="caution">
    <text evidence="1">The sequence shown here is derived from an EMBL/GenBank/DDBJ whole genome shotgun (WGS) entry which is preliminary data.</text>
</comment>
<accession>A0ABS6G0X9</accession>
<organism evidence="1 2">
    <name type="scientific">Alkaliphilus flagellatus</name>
    <dbReference type="NCBI Taxonomy" id="2841507"/>
    <lineage>
        <taxon>Bacteria</taxon>
        <taxon>Bacillati</taxon>
        <taxon>Bacillota</taxon>
        <taxon>Clostridia</taxon>
        <taxon>Peptostreptococcales</taxon>
        <taxon>Natronincolaceae</taxon>
        <taxon>Alkaliphilus</taxon>
    </lineage>
</organism>
<keyword evidence="2" id="KW-1185">Reference proteome</keyword>
<reference evidence="1 2" key="1">
    <citation type="submission" date="2021-06" db="EMBL/GenBank/DDBJ databases">
        <authorList>
            <person name="Sun Q."/>
            <person name="Li D."/>
        </authorList>
    </citation>
    <scope>NUCLEOTIDE SEQUENCE [LARGE SCALE GENOMIC DNA]</scope>
    <source>
        <strain evidence="1 2">MSJ-5</strain>
    </source>
</reference>
<proteinExistence type="predicted"/>
<name>A0ABS6G0X9_9FIRM</name>
<gene>
    <name evidence="1" type="ORF">KQI88_06215</name>
</gene>
<sequence>MNFFCKKKDYDEYVANMQLSEDDMFCLNAAEALQVARMLFFVTDI</sequence>
<dbReference type="EMBL" id="JAHLQK010000002">
    <property type="protein sequence ID" value="MBU5676004.1"/>
    <property type="molecule type" value="Genomic_DNA"/>
</dbReference>
<protein>
    <submittedName>
        <fullName evidence="1">Uncharacterized protein</fullName>
    </submittedName>
</protein>